<proteinExistence type="predicted"/>
<dbReference type="Proteomes" id="UP001056436">
    <property type="component" value="Unassembled WGS sequence"/>
</dbReference>
<evidence type="ECO:0000313" key="3">
    <source>
        <dbReference type="Proteomes" id="UP001056436"/>
    </source>
</evidence>
<name>A0A9P9XEN6_9PEZI</name>
<feature type="region of interest" description="Disordered" evidence="1">
    <location>
        <begin position="1"/>
        <end position="71"/>
    </location>
</feature>
<sequence length="71" mass="7899">MDYRSSSRSSRSGSSQQSRHRDASGRLNEGSHYVKTSSSDRSREVPQGRSGYNRTREHGHGVSPKGRSGYN</sequence>
<keyword evidence="3" id="KW-1185">Reference proteome</keyword>
<dbReference type="OrthoDB" id="4847402at2759"/>
<evidence type="ECO:0000313" key="2">
    <source>
        <dbReference type="EMBL" id="KAI3550759.1"/>
    </source>
</evidence>
<reference evidence="2" key="1">
    <citation type="submission" date="2019-01" db="EMBL/GenBank/DDBJ databases">
        <title>Colletotrichum abscissum LGMF1257.</title>
        <authorList>
            <person name="Baroncelli R."/>
        </authorList>
    </citation>
    <scope>NUCLEOTIDE SEQUENCE</scope>
    <source>
        <strain evidence="2">Ca142</strain>
    </source>
</reference>
<protein>
    <submittedName>
        <fullName evidence="2">Uncharacterized protein</fullName>
    </submittedName>
</protein>
<dbReference type="AlphaFoldDB" id="A0A9P9XEN6"/>
<comment type="caution">
    <text evidence="2">The sequence shown here is derived from an EMBL/GenBank/DDBJ whole genome shotgun (WGS) entry which is preliminary data.</text>
</comment>
<feature type="compositionally biased region" description="Low complexity" evidence="1">
    <location>
        <begin position="1"/>
        <end position="17"/>
    </location>
</feature>
<evidence type="ECO:0000256" key="1">
    <source>
        <dbReference type="SAM" id="MobiDB-lite"/>
    </source>
</evidence>
<dbReference type="EMBL" id="SDAQ01000041">
    <property type="protein sequence ID" value="KAI3550759.1"/>
    <property type="molecule type" value="Genomic_DNA"/>
</dbReference>
<gene>
    <name evidence="2" type="ORF">CABS02_07558</name>
</gene>
<accession>A0A9P9XEN6</accession>
<organism evidence="2 3">
    <name type="scientific">Colletotrichum abscissum</name>
    <dbReference type="NCBI Taxonomy" id="1671311"/>
    <lineage>
        <taxon>Eukaryota</taxon>
        <taxon>Fungi</taxon>
        <taxon>Dikarya</taxon>
        <taxon>Ascomycota</taxon>
        <taxon>Pezizomycotina</taxon>
        <taxon>Sordariomycetes</taxon>
        <taxon>Hypocreomycetidae</taxon>
        <taxon>Glomerellales</taxon>
        <taxon>Glomerellaceae</taxon>
        <taxon>Colletotrichum</taxon>
        <taxon>Colletotrichum acutatum species complex</taxon>
    </lineage>
</organism>